<proteinExistence type="predicted"/>
<gene>
    <name evidence="1" type="ORF">GJ744_002468</name>
</gene>
<keyword evidence="2" id="KW-1185">Reference proteome</keyword>
<dbReference type="Proteomes" id="UP000606974">
    <property type="component" value="Unassembled WGS sequence"/>
</dbReference>
<evidence type="ECO:0000313" key="2">
    <source>
        <dbReference type="Proteomes" id="UP000606974"/>
    </source>
</evidence>
<accession>A0A8H7A877</accession>
<sequence>MRQAALLMKSQIDQPLSSALSGDFLCIAGDRYGHCTAACHILYYVLTRYRRCLQLLSLACKESEFAVFQINLALQKHCQDRRRVYHLIGMSPNFDSATSWESSSISPKHLRA</sequence>
<dbReference type="AlphaFoldDB" id="A0A8H7A877"/>
<evidence type="ECO:0000313" key="1">
    <source>
        <dbReference type="EMBL" id="KAF7504348.1"/>
    </source>
</evidence>
<protein>
    <submittedName>
        <fullName evidence="1">Uncharacterized protein</fullName>
    </submittedName>
</protein>
<dbReference type="EMBL" id="JAACFV010000141">
    <property type="protein sequence ID" value="KAF7504348.1"/>
    <property type="molecule type" value="Genomic_DNA"/>
</dbReference>
<name>A0A8H7A877_9EURO</name>
<reference evidence="1" key="1">
    <citation type="submission" date="2020-02" db="EMBL/GenBank/DDBJ databases">
        <authorList>
            <person name="Palmer J.M."/>
        </authorList>
    </citation>
    <scope>NUCLEOTIDE SEQUENCE</scope>
    <source>
        <strain evidence="1">EPUS1.4</strain>
        <tissue evidence="1">Thallus</tissue>
    </source>
</reference>
<comment type="caution">
    <text evidence="1">The sequence shown here is derived from an EMBL/GenBank/DDBJ whole genome shotgun (WGS) entry which is preliminary data.</text>
</comment>
<organism evidence="1 2">
    <name type="scientific">Endocarpon pusillum</name>
    <dbReference type="NCBI Taxonomy" id="364733"/>
    <lineage>
        <taxon>Eukaryota</taxon>
        <taxon>Fungi</taxon>
        <taxon>Dikarya</taxon>
        <taxon>Ascomycota</taxon>
        <taxon>Pezizomycotina</taxon>
        <taxon>Eurotiomycetes</taxon>
        <taxon>Chaetothyriomycetidae</taxon>
        <taxon>Verrucariales</taxon>
        <taxon>Verrucariaceae</taxon>
        <taxon>Endocarpon</taxon>
    </lineage>
</organism>